<dbReference type="EMBL" id="VIEB01000597">
    <property type="protein sequence ID" value="TQD85445.1"/>
    <property type="molecule type" value="Genomic_DNA"/>
</dbReference>
<dbReference type="InterPro" id="IPR001841">
    <property type="entry name" value="Znf_RING"/>
</dbReference>
<reference evidence="4 5" key="1">
    <citation type="journal article" date="2019" name="G3 (Bethesda)">
        <title>Sequencing of a Wild Apple (Malus baccata) Genome Unravels the Differences Between Cultivated and Wild Apple Species Regarding Disease Resistance and Cold Tolerance.</title>
        <authorList>
            <person name="Chen X."/>
        </authorList>
    </citation>
    <scope>NUCLEOTIDE SEQUENCE [LARGE SCALE GENOMIC DNA]</scope>
    <source>
        <strain evidence="5">cv. Shandingzi</strain>
        <tissue evidence="4">Leaves</tissue>
    </source>
</reference>
<evidence type="ECO:0000259" key="3">
    <source>
        <dbReference type="PROSITE" id="PS50089"/>
    </source>
</evidence>
<keyword evidence="1" id="KW-0479">Metal-binding</keyword>
<feature type="compositionally biased region" description="Pro residues" evidence="2">
    <location>
        <begin position="728"/>
        <end position="754"/>
    </location>
</feature>
<gene>
    <name evidence="4" type="ORF">C1H46_029022</name>
</gene>
<comment type="caution">
    <text evidence="4">The sequence shown here is derived from an EMBL/GenBank/DDBJ whole genome shotgun (WGS) entry which is preliminary data.</text>
</comment>
<evidence type="ECO:0000256" key="1">
    <source>
        <dbReference type="PROSITE-ProRule" id="PRU00175"/>
    </source>
</evidence>
<feature type="compositionally biased region" description="Low complexity" evidence="2">
    <location>
        <begin position="716"/>
        <end position="727"/>
    </location>
</feature>
<organism evidence="4 5">
    <name type="scientific">Malus baccata</name>
    <name type="common">Siberian crab apple</name>
    <name type="synonym">Pyrus baccata</name>
    <dbReference type="NCBI Taxonomy" id="106549"/>
    <lineage>
        <taxon>Eukaryota</taxon>
        <taxon>Viridiplantae</taxon>
        <taxon>Streptophyta</taxon>
        <taxon>Embryophyta</taxon>
        <taxon>Tracheophyta</taxon>
        <taxon>Spermatophyta</taxon>
        <taxon>Magnoliopsida</taxon>
        <taxon>eudicotyledons</taxon>
        <taxon>Gunneridae</taxon>
        <taxon>Pentapetalae</taxon>
        <taxon>rosids</taxon>
        <taxon>fabids</taxon>
        <taxon>Rosales</taxon>
        <taxon>Rosaceae</taxon>
        <taxon>Amygdaloideae</taxon>
        <taxon>Maleae</taxon>
        <taxon>Malus</taxon>
    </lineage>
</organism>
<dbReference type="AlphaFoldDB" id="A0A540LG40"/>
<sequence>MANDKLKHEREPLGSTSPLQRIKESEISVQSNEPNDVSNFVGNLSNISAAGADDITIPSMTMPFSLFPFEDIDGTNNPYAMEMPLTDINWMTDLTLPFSNPQDPMFDYDSVYGKGSKPVQHRPDSNFIGLDVKQTHRPLDYSMPPAKVVSAMFDADVKPPVDGKLVTANGNFAAALYSIHQNEELNRNIGRPQLFRNFISDGVSTPVAGHTIDGLGMATNNNFMTTEVQEDCPENLDVSFLTLGFERKTEDLSKSNRSETNVANNFGRDALPQPNTFYSRKEEGNFFNPSDVAGGLPCHQNTAGGFNRLTNNMPQDDSQHHFVMPGSRNVALGVEGNWDTRSAYIDPSNCFPGYPDVSLIPVGSSSGLPDSGESKAYGLPSFSFPSTSTCPPAFETSRNLVADPGMVFPPIGATTSTSLHDQFGKPFATNEVIAVEVAERGDVPGKFRFSQLPSNYCQPHVIGAVQPSTNLSRSMMTGEEFLVTKCNRTAQGSSAFVGTHLKRVAEQPRAVTARAQLLKRRRAQSSVDPSAPMLSLNVSTVPNSSKASSFTVPDPTAPSLPWEAKSTTSLSPLLQISHTLPAQGRSTPLFPPLSQTTFALPTPVRRTAVLPALSQIAPSLPSRVKTTKSHPPLSLTAPCLRPKAKTTTSHPALSQNAPSFLPLPQIAPRLASHPTQSWNAPSLGPQVRIVPPLPSQPWAAPPVPQISQNASPLPPKSQSASSLSPQTAQPPLPQPQIVPPLLPKRQTGPPPPSQPQTAASPLPPQSRNASAVHIKWKGFGQTQPSGHKCLICKRDLSFTPEGPVSIPTIQPVVAVLPCGHTFHDHCLQLITPEDQAKSPPCIPCAIGHFMTTACSLSPLKTKLKVLRAFLVPSATVDSLCRW</sequence>
<feature type="region of interest" description="Disordered" evidence="2">
    <location>
        <begin position="252"/>
        <end position="274"/>
    </location>
</feature>
<dbReference type="Gene3D" id="3.30.40.10">
    <property type="entry name" value="Zinc/RING finger domain, C3HC4 (zinc finger)"/>
    <property type="match status" value="1"/>
</dbReference>
<dbReference type="Proteomes" id="UP000315295">
    <property type="component" value="Unassembled WGS sequence"/>
</dbReference>
<dbReference type="PANTHER" id="PTHR31150">
    <property type="entry name" value="EXPRESSED PROTEIN"/>
    <property type="match status" value="1"/>
</dbReference>
<feature type="domain" description="RING-type" evidence="3">
    <location>
        <begin position="789"/>
        <end position="844"/>
    </location>
</feature>
<dbReference type="SUPFAM" id="SSF57850">
    <property type="entry name" value="RING/U-box"/>
    <property type="match status" value="1"/>
</dbReference>
<proteinExistence type="predicted"/>
<feature type="region of interest" description="Disordered" evidence="2">
    <location>
        <begin position="621"/>
        <end position="660"/>
    </location>
</feature>
<dbReference type="CDD" id="cd16448">
    <property type="entry name" value="RING-H2"/>
    <property type="match status" value="1"/>
</dbReference>
<accession>A0A540LG40</accession>
<evidence type="ECO:0000313" key="5">
    <source>
        <dbReference type="Proteomes" id="UP000315295"/>
    </source>
</evidence>
<dbReference type="PROSITE" id="PS50089">
    <property type="entry name" value="ZF_RING_2"/>
    <property type="match status" value="1"/>
</dbReference>
<protein>
    <recommendedName>
        <fullName evidence="3">RING-type domain-containing protein</fullName>
    </recommendedName>
</protein>
<keyword evidence="1" id="KW-0863">Zinc-finger</keyword>
<evidence type="ECO:0000256" key="2">
    <source>
        <dbReference type="SAM" id="MobiDB-lite"/>
    </source>
</evidence>
<dbReference type="InterPro" id="IPR013083">
    <property type="entry name" value="Znf_RING/FYVE/PHD"/>
</dbReference>
<keyword evidence="1" id="KW-0862">Zinc</keyword>
<dbReference type="PANTHER" id="PTHR31150:SF19">
    <property type="entry name" value="RING-TYPE DOMAIN-CONTAINING PROTEIN"/>
    <property type="match status" value="1"/>
</dbReference>
<feature type="compositionally biased region" description="Pro residues" evidence="2">
    <location>
        <begin position="694"/>
        <end position="704"/>
    </location>
</feature>
<evidence type="ECO:0000313" key="4">
    <source>
        <dbReference type="EMBL" id="TQD85445.1"/>
    </source>
</evidence>
<feature type="compositionally biased region" description="Basic and acidic residues" evidence="2">
    <location>
        <begin position="1"/>
        <end position="12"/>
    </location>
</feature>
<feature type="region of interest" description="Disordered" evidence="2">
    <location>
        <begin position="1"/>
        <end position="22"/>
    </location>
</feature>
<dbReference type="GO" id="GO:0008270">
    <property type="term" value="F:zinc ion binding"/>
    <property type="evidence" value="ECO:0007669"/>
    <property type="project" value="UniProtKB-KW"/>
</dbReference>
<name>A0A540LG40_MALBA</name>
<keyword evidence="5" id="KW-1185">Reference proteome</keyword>
<feature type="compositionally biased region" description="Polar residues" evidence="2">
    <location>
        <begin position="645"/>
        <end position="658"/>
    </location>
</feature>
<feature type="region of interest" description="Disordered" evidence="2">
    <location>
        <begin position="694"/>
        <end position="769"/>
    </location>
</feature>